<dbReference type="InterPro" id="IPR001650">
    <property type="entry name" value="Helicase_C-like"/>
</dbReference>
<dbReference type="Gene3D" id="1.20.120.1080">
    <property type="match status" value="1"/>
</dbReference>
<dbReference type="InterPro" id="IPR013689">
    <property type="entry name" value="RNA_helicase_ATP-dep_HrpB_C"/>
</dbReference>
<comment type="caution">
    <text evidence="8">The sequence shown here is derived from an EMBL/GenBank/DDBJ whole genome shotgun (WGS) entry which is preliminary data.</text>
</comment>
<dbReference type="Proteomes" id="UP001245370">
    <property type="component" value="Unassembled WGS sequence"/>
</dbReference>
<keyword evidence="1" id="KW-0547">Nucleotide-binding</keyword>
<dbReference type="Pfam" id="PF04408">
    <property type="entry name" value="WHD_HA2"/>
    <property type="match status" value="1"/>
</dbReference>
<dbReference type="GO" id="GO:0005524">
    <property type="term" value="F:ATP binding"/>
    <property type="evidence" value="ECO:0007669"/>
    <property type="project" value="UniProtKB-KW"/>
</dbReference>
<protein>
    <submittedName>
        <fullName evidence="8 9">ATP-dependent helicase</fullName>
        <ecNumber evidence="9">3.6.4.13</ecNumber>
    </submittedName>
</protein>
<feature type="domain" description="Helicase C-terminal" evidence="7">
    <location>
        <begin position="205"/>
        <end position="375"/>
    </location>
</feature>
<dbReference type="Gene3D" id="3.40.50.300">
    <property type="entry name" value="P-loop containing nucleotide triphosphate hydrolases"/>
    <property type="match status" value="2"/>
</dbReference>
<dbReference type="AlphaFoldDB" id="A0A9W6FK39"/>
<dbReference type="SMART" id="SM00487">
    <property type="entry name" value="DEXDc"/>
    <property type="match status" value="1"/>
</dbReference>
<dbReference type="InterPro" id="IPR007502">
    <property type="entry name" value="Helicase-assoc_dom"/>
</dbReference>
<dbReference type="PROSITE" id="PS51194">
    <property type="entry name" value="HELICASE_CTER"/>
    <property type="match status" value="1"/>
</dbReference>
<dbReference type="NCBIfam" id="TIGR01970">
    <property type="entry name" value="DEAH_box_HrpB"/>
    <property type="match status" value="1"/>
</dbReference>
<keyword evidence="4" id="KW-0067">ATP-binding</keyword>
<dbReference type="EMBL" id="BSDO01000001">
    <property type="protein sequence ID" value="GLI20523.1"/>
    <property type="molecule type" value="Genomic_DNA"/>
</dbReference>
<keyword evidence="11" id="KW-1185">Reference proteome</keyword>
<dbReference type="Proteomes" id="UP001144397">
    <property type="component" value="Unassembled WGS sequence"/>
</dbReference>
<dbReference type="GO" id="GO:0003676">
    <property type="term" value="F:nucleic acid binding"/>
    <property type="evidence" value="ECO:0007669"/>
    <property type="project" value="InterPro"/>
</dbReference>
<dbReference type="InterPro" id="IPR027417">
    <property type="entry name" value="P-loop_NTPase"/>
</dbReference>
<keyword evidence="3 8" id="KW-0347">Helicase</keyword>
<dbReference type="PIRSF" id="PIRSF005496">
    <property type="entry name" value="ATP_hel_hrpB"/>
    <property type="match status" value="1"/>
</dbReference>
<dbReference type="Pfam" id="PF00270">
    <property type="entry name" value="DEAD"/>
    <property type="match status" value="1"/>
</dbReference>
<dbReference type="FunFam" id="3.40.50.300:FF:002125">
    <property type="entry name" value="ATP-dependent helicase HrpB"/>
    <property type="match status" value="1"/>
</dbReference>
<organism evidence="8 10">
    <name type="scientific">Xanthobacter flavus</name>
    <dbReference type="NCBI Taxonomy" id="281"/>
    <lineage>
        <taxon>Bacteria</taxon>
        <taxon>Pseudomonadati</taxon>
        <taxon>Pseudomonadota</taxon>
        <taxon>Alphaproteobacteria</taxon>
        <taxon>Hyphomicrobiales</taxon>
        <taxon>Xanthobacteraceae</taxon>
        <taxon>Xanthobacter</taxon>
    </lineage>
</organism>
<dbReference type="PANTHER" id="PTHR43519">
    <property type="entry name" value="ATP-DEPENDENT RNA HELICASE HRPB"/>
    <property type="match status" value="1"/>
</dbReference>
<evidence type="ECO:0000259" key="7">
    <source>
        <dbReference type="PROSITE" id="PS51194"/>
    </source>
</evidence>
<dbReference type="EC" id="3.6.4.13" evidence="9"/>
<dbReference type="SMART" id="SM00847">
    <property type="entry name" value="HA2"/>
    <property type="match status" value="1"/>
</dbReference>
<reference evidence="8" key="1">
    <citation type="submission" date="2022-12" db="EMBL/GenBank/DDBJ databases">
        <title>Reference genome sequencing for broad-spectrum identification of bacterial and archaeal isolates by mass spectrometry.</title>
        <authorList>
            <person name="Sekiguchi Y."/>
            <person name="Tourlousse D.M."/>
        </authorList>
    </citation>
    <scope>NUCLEOTIDE SEQUENCE</scope>
    <source>
        <strain evidence="8">301</strain>
    </source>
</reference>
<evidence type="ECO:0000313" key="11">
    <source>
        <dbReference type="Proteomes" id="UP001245370"/>
    </source>
</evidence>
<dbReference type="Pfam" id="PF08482">
    <property type="entry name" value="HrpB_C"/>
    <property type="match status" value="1"/>
</dbReference>
<dbReference type="InterPro" id="IPR010225">
    <property type="entry name" value="HrpB"/>
</dbReference>
<dbReference type="CDD" id="cd17990">
    <property type="entry name" value="DEXHc_HrpB"/>
    <property type="match status" value="1"/>
</dbReference>
<dbReference type="PANTHER" id="PTHR43519:SF1">
    <property type="entry name" value="ATP-DEPENDENT RNA HELICASE HRPB"/>
    <property type="match status" value="1"/>
</dbReference>
<dbReference type="GO" id="GO:0003724">
    <property type="term" value="F:RNA helicase activity"/>
    <property type="evidence" value="ECO:0007669"/>
    <property type="project" value="UniProtKB-EC"/>
</dbReference>
<evidence type="ECO:0000259" key="6">
    <source>
        <dbReference type="PROSITE" id="PS51192"/>
    </source>
</evidence>
<dbReference type="InterPro" id="IPR049614">
    <property type="entry name" value="HrpB_DEXH"/>
</dbReference>
<dbReference type="SMART" id="SM00490">
    <property type="entry name" value="HELICc"/>
    <property type="match status" value="1"/>
</dbReference>
<sequence>MFDTKLPIDAVLGDIRSTLASTSCAVLVAPPGAGKTTRVPLALLDEPWAAGGKILVLEPRRLAARAAARRMAQTLGEAVGGTVGFRTRLASEVSRRTRIEVVTEGIFTRMVLDDPELSGVAAVLFDEFHERSLDADLGLALALDSQRGLRDDLRLLAMSATLDGARVASLMGLGAPAPVIESEGRAFPVETAYLGRDPRAPIDRQMADAIRRALEREDGSILAFLPGAAEIRRTETLLLDAVRDPKVDVVALFGALDAAEQDRAVLPAPEGRRKVVLATSIAETSLTIEGVRVVVDSGLARVPRFEPDVGLTRLETVRVSRAAADQRRGRAGRTEPGVCYRLWSEGETATLPAFATPEILAADLTGLVLDLARVGVRDPAALPFLDPPPAPAVTEAKALLRLLGALDADEAVTPLGRLMARLPLPPRLAHMVAIGAAQGVGRLGAEIAALLVERGLGGDSVDLLARLDGFRRDRSRRAEDSRRLAGRWAEMAARELAADGRASDTAPPPSPAALLALAYPDRVAKAREGRAGETQVRFLMANGRGAVLEGTSPLARAPFLAVAEASGRAEGARITLAAALSAEEVETLFADDITSGLEVAFDPAAMAVRAREVRRLKALVLAARPQPVPADAETARALARGIADAGIERLPFSAASRQWRERVMFLRAAEGEPWPDLSDAALAVSVETWLAPFLSGRTSLADISGADVGNALHALLPYELTARLEAEAPTHFTAPTGSRLAIDYGAEGGPAVEVRVQELFGLTAHPAIAGGRVPLTLALLSPAHRPIQVTKDLPQFWRGSWRDVRADMRGRYPKHPWPEDPAAAPPTTRAKPRGT</sequence>
<dbReference type="PROSITE" id="PS51192">
    <property type="entry name" value="HELICASE_ATP_BIND_1"/>
    <property type="match status" value="1"/>
</dbReference>
<dbReference type="InterPro" id="IPR011545">
    <property type="entry name" value="DEAD/DEAH_box_helicase_dom"/>
</dbReference>
<proteinExistence type="predicted"/>
<feature type="domain" description="Helicase ATP-binding" evidence="6">
    <location>
        <begin position="16"/>
        <end position="180"/>
    </location>
</feature>
<evidence type="ECO:0000256" key="1">
    <source>
        <dbReference type="ARBA" id="ARBA00022741"/>
    </source>
</evidence>
<dbReference type="RefSeq" id="WP_281804695.1">
    <property type="nucleotide sequence ID" value="NZ_BSDO01000001.1"/>
</dbReference>
<dbReference type="GeneID" id="95760989"/>
<dbReference type="Pfam" id="PF00271">
    <property type="entry name" value="Helicase_C"/>
    <property type="match status" value="1"/>
</dbReference>
<name>A0A9W6FK39_XANFL</name>
<evidence type="ECO:0000313" key="8">
    <source>
        <dbReference type="EMBL" id="GLI20523.1"/>
    </source>
</evidence>
<dbReference type="SUPFAM" id="SSF52540">
    <property type="entry name" value="P-loop containing nucleoside triphosphate hydrolases"/>
    <property type="match status" value="2"/>
</dbReference>
<evidence type="ECO:0000256" key="3">
    <source>
        <dbReference type="ARBA" id="ARBA00022806"/>
    </source>
</evidence>
<dbReference type="CDD" id="cd18791">
    <property type="entry name" value="SF2_C_RHA"/>
    <property type="match status" value="1"/>
</dbReference>
<evidence type="ECO:0000256" key="4">
    <source>
        <dbReference type="ARBA" id="ARBA00022840"/>
    </source>
</evidence>
<gene>
    <name evidence="9" type="ORF">GGQ86_002194</name>
    <name evidence="8" type="ORF">XFLAVUS301_01970</name>
</gene>
<feature type="region of interest" description="Disordered" evidence="5">
    <location>
        <begin position="811"/>
        <end position="835"/>
    </location>
</feature>
<accession>A0A9W6FK39</accession>
<keyword evidence="2 9" id="KW-0378">Hydrolase</keyword>
<dbReference type="InterPro" id="IPR048333">
    <property type="entry name" value="HA2_WH"/>
</dbReference>
<dbReference type="InterPro" id="IPR014001">
    <property type="entry name" value="Helicase_ATP-bd"/>
</dbReference>
<evidence type="ECO:0000313" key="10">
    <source>
        <dbReference type="Proteomes" id="UP001144397"/>
    </source>
</evidence>
<evidence type="ECO:0000313" key="9">
    <source>
        <dbReference type="EMBL" id="MDR6333724.1"/>
    </source>
</evidence>
<evidence type="ECO:0000256" key="5">
    <source>
        <dbReference type="SAM" id="MobiDB-lite"/>
    </source>
</evidence>
<evidence type="ECO:0000256" key="2">
    <source>
        <dbReference type="ARBA" id="ARBA00022801"/>
    </source>
</evidence>
<dbReference type="EMBL" id="JAVDPY010000003">
    <property type="protein sequence ID" value="MDR6333724.1"/>
    <property type="molecule type" value="Genomic_DNA"/>
</dbReference>
<dbReference type="GO" id="GO:0016787">
    <property type="term" value="F:hydrolase activity"/>
    <property type="evidence" value="ECO:0007669"/>
    <property type="project" value="UniProtKB-KW"/>
</dbReference>
<reference evidence="9 11" key="2">
    <citation type="submission" date="2023-07" db="EMBL/GenBank/DDBJ databases">
        <title>Genomic Encyclopedia of Type Strains, Phase IV (KMG-IV): sequencing the most valuable type-strain genomes for metagenomic binning, comparative biology and taxonomic classification.</title>
        <authorList>
            <person name="Goeker M."/>
        </authorList>
    </citation>
    <scope>NUCLEOTIDE SEQUENCE [LARGE SCALE GENOMIC DNA]</scope>
    <source>
        <strain evidence="9 11">DSM 338</strain>
    </source>
</reference>